<organism evidence="3 4">
    <name type="scientific">Robiginitalea aurantiaca</name>
    <dbReference type="NCBI Taxonomy" id="3056915"/>
    <lineage>
        <taxon>Bacteria</taxon>
        <taxon>Pseudomonadati</taxon>
        <taxon>Bacteroidota</taxon>
        <taxon>Flavobacteriia</taxon>
        <taxon>Flavobacteriales</taxon>
        <taxon>Flavobacteriaceae</taxon>
        <taxon>Robiginitalea</taxon>
    </lineage>
</organism>
<gene>
    <name evidence="3" type="ORF">QU605_10780</name>
</gene>
<evidence type="ECO:0000259" key="2">
    <source>
        <dbReference type="Pfam" id="PF00892"/>
    </source>
</evidence>
<name>A0ABT7WGB6_9FLAO</name>
<protein>
    <submittedName>
        <fullName evidence="3">DMT family transporter</fullName>
    </submittedName>
</protein>
<proteinExistence type="predicted"/>
<feature type="transmembrane region" description="Helical" evidence="1">
    <location>
        <begin position="61"/>
        <end position="81"/>
    </location>
</feature>
<reference evidence="3" key="1">
    <citation type="submission" date="2023-06" db="EMBL/GenBank/DDBJ databases">
        <title>Robiginitalea aurantiacus sp. nov. and Algoriphagus sediminis sp. nov., isolated from coastal sediment.</title>
        <authorList>
            <person name="Zhou Z.Y."/>
            <person name="An J."/>
            <person name="Jia Y.W."/>
            <person name="Du Z.J."/>
        </authorList>
    </citation>
    <scope>NUCLEOTIDE SEQUENCE</scope>
    <source>
        <strain evidence="3">M39</strain>
    </source>
</reference>
<accession>A0ABT7WGB6</accession>
<keyword evidence="4" id="KW-1185">Reference proteome</keyword>
<feature type="transmembrane region" description="Helical" evidence="1">
    <location>
        <begin position="28"/>
        <end position="49"/>
    </location>
</feature>
<dbReference type="Pfam" id="PF00892">
    <property type="entry name" value="EamA"/>
    <property type="match status" value="2"/>
</dbReference>
<dbReference type="InterPro" id="IPR037185">
    <property type="entry name" value="EmrE-like"/>
</dbReference>
<keyword evidence="1" id="KW-0812">Transmembrane</keyword>
<sequence length="289" mass="31668">MWDLIWSICCSSIIFVVFKLFDTYGVDTFRAIIVNYFTALGVGLLVYQQPVFLQELPQKPWFAGALLLGSFFILIFNLMALTSQRMGVSVASVATKMSLVIPVVAGIALYKEQISPVQATGITLALAAVYFTSMKSGGRGIRKELRALILPALVFLGSGVIDTSIKYLQHTRIPQVEYPLFSALVFGFAGTTGILLLFFKKPKGATRFNGVTILGGIALGVPNFFSIYFLLRALQFEGLNSASIFTLNNVAIVMLTTLAGIVFFKEKLSLKNWMGIFLAVISILLISLF</sequence>
<feature type="transmembrane region" description="Helical" evidence="1">
    <location>
        <begin position="88"/>
        <end position="110"/>
    </location>
</feature>
<keyword evidence="1" id="KW-0472">Membrane</keyword>
<dbReference type="Gene3D" id="1.10.3730.20">
    <property type="match status" value="2"/>
</dbReference>
<feature type="transmembrane region" description="Helical" evidence="1">
    <location>
        <begin position="270"/>
        <end position="288"/>
    </location>
</feature>
<comment type="caution">
    <text evidence="3">The sequence shown here is derived from an EMBL/GenBank/DDBJ whole genome shotgun (WGS) entry which is preliminary data.</text>
</comment>
<feature type="domain" description="EamA" evidence="2">
    <location>
        <begin position="158"/>
        <end position="287"/>
    </location>
</feature>
<evidence type="ECO:0000313" key="4">
    <source>
        <dbReference type="Proteomes" id="UP001174839"/>
    </source>
</evidence>
<keyword evidence="1" id="KW-1133">Transmembrane helix</keyword>
<evidence type="ECO:0000256" key="1">
    <source>
        <dbReference type="SAM" id="Phobius"/>
    </source>
</evidence>
<evidence type="ECO:0000313" key="3">
    <source>
        <dbReference type="EMBL" id="MDM9631960.1"/>
    </source>
</evidence>
<dbReference type="EMBL" id="JAUDUY010000004">
    <property type="protein sequence ID" value="MDM9631960.1"/>
    <property type="molecule type" value="Genomic_DNA"/>
</dbReference>
<dbReference type="InterPro" id="IPR000620">
    <property type="entry name" value="EamA_dom"/>
</dbReference>
<feature type="transmembrane region" description="Helical" evidence="1">
    <location>
        <begin position="211"/>
        <end position="231"/>
    </location>
</feature>
<dbReference type="RefSeq" id="WP_289725318.1">
    <property type="nucleotide sequence ID" value="NZ_JAUDUY010000004.1"/>
</dbReference>
<dbReference type="SUPFAM" id="SSF103481">
    <property type="entry name" value="Multidrug resistance efflux transporter EmrE"/>
    <property type="match status" value="2"/>
</dbReference>
<feature type="transmembrane region" description="Helical" evidence="1">
    <location>
        <begin position="116"/>
        <end position="133"/>
    </location>
</feature>
<feature type="domain" description="EamA" evidence="2">
    <location>
        <begin position="9"/>
        <end position="133"/>
    </location>
</feature>
<dbReference type="Proteomes" id="UP001174839">
    <property type="component" value="Unassembled WGS sequence"/>
</dbReference>
<feature type="transmembrane region" description="Helical" evidence="1">
    <location>
        <begin position="145"/>
        <end position="168"/>
    </location>
</feature>
<feature type="transmembrane region" description="Helical" evidence="1">
    <location>
        <begin position="243"/>
        <end position="263"/>
    </location>
</feature>
<feature type="transmembrane region" description="Helical" evidence="1">
    <location>
        <begin position="5"/>
        <end position="21"/>
    </location>
</feature>
<feature type="transmembrane region" description="Helical" evidence="1">
    <location>
        <begin position="180"/>
        <end position="199"/>
    </location>
</feature>